<keyword evidence="1" id="KW-0378">Hydrolase</keyword>
<dbReference type="CDD" id="cd02857">
    <property type="entry name" value="E_set_CDase_PDE_N"/>
    <property type="match status" value="1"/>
</dbReference>
<evidence type="ECO:0000256" key="1">
    <source>
        <dbReference type="ARBA" id="ARBA00022801"/>
    </source>
</evidence>
<dbReference type="AlphaFoldDB" id="A0A327YZQ0"/>
<proteinExistence type="predicted"/>
<dbReference type="InterPro" id="IPR014756">
    <property type="entry name" value="Ig_E-set"/>
</dbReference>
<dbReference type="Pfam" id="PF00128">
    <property type="entry name" value="Alpha-amylase"/>
    <property type="match status" value="2"/>
</dbReference>
<dbReference type="SUPFAM" id="SSF51445">
    <property type="entry name" value="(Trans)glycosidases"/>
    <property type="match status" value="1"/>
</dbReference>
<feature type="domain" description="Glycosyl hydrolase family 13 catalytic" evidence="3">
    <location>
        <begin position="127"/>
        <end position="504"/>
    </location>
</feature>
<gene>
    <name evidence="4" type="ORF">B0I29_12658</name>
</gene>
<keyword evidence="5" id="KW-1185">Reference proteome</keyword>
<dbReference type="InterPro" id="IPR004185">
    <property type="entry name" value="Glyco_hydro_13_lg-like_dom"/>
</dbReference>
<dbReference type="InterPro" id="IPR006047">
    <property type="entry name" value="GH13_cat_dom"/>
</dbReference>
<dbReference type="PANTHER" id="PTHR10357:SF210">
    <property type="entry name" value="MALTODEXTRIN GLUCOSIDASE"/>
    <property type="match status" value="1"/>
</dbReference>
<dbReference type="Gene3D" id="2.60.40.10">
    <property type="entry name" value="Immunoglobulins"/>
    <property type="match status" value="1"/>
</dbReference>
<organism evidence="4 5">
    <name type="scientific">Actinoplanes lutulentus</name>
    <dbReference type="NCBI Taxonomy" id="1287878"/>
    <lineage>
        <taxon>Bacteria</taxon>
        <taxon>Bacillati</taxon>
        <taxon>Actinomycetota</taxon>
        <taxon>Actinomycetes</taxon>
        <taxon>Micromonosporales</taxon>
        <taxon>Micromonosporaceae</taxon>
        <taxon>Actinoplanes</taxon>
    </lineage>
</organism>
<evidence type="ECO:0000256" key="2">
    <source>
        <dbReference type="ARBA" id="ARBA00023295"/>
    </source>
</evidence>
<dbReference type="GO" id="GO:0004553">
    <property type="term" value="F:hydrolase activity, hydrolyzing O-glycosyl compounds"/>
    <property type="evidence" value="ECO:0007669"/>
    <property type="project" value="InterPro"/>
</dbReference>
<evidence type="ECO:0000313" key="5">
    <source>
        <dbReference type="Proteomes" id="UP000249341"/>
    </source>
</evidence>
<dbReference type="SUPFAM" id="SSF81296">
    <property type="entry name" value="E set domains"/>
    <property type="match status" value="1"/>
</dbReference>
<dbReference type="InterPro" id="IPR013783">
    <property type="entry name" value="Ig-like_fold"/>
</dbReference>
<dbReference type="SMART" id="SM00642">
    <property type="entry name" value="Aamy"/>
    <property type="match status" value="1"/>
</dbReference>
<dbReference type="EMBL" id="QLMJ01000026">
    <property type="protein sequence ID" value="RAK26669.1"/>
    <property type="molecule type" value="Genomic_DNA"/>
</dbReference>
<sequence>MTPHHDGSSLYVSNPSPALGETVSLFVRVPHGNLIRRMHLRSVRDGEPVFGEAVLDRRDATGEWWRAEIEVRNPITPYRFLIRTVSGAVRWLTGWGLTSYDLPDATDFRLVAHAPGPDWARDAIVYQIFPDRFARSAAADDRATPDWAVRCDWGTPVAGHGPLAATQLYGGDLDGVAEHLDHVADLGADTVYLTPFFPAKSNHRYDGSDFGTVDPLLGGDQALVRLSEAVHARGMRLLGDLTTNHTGDAHEWFRSEKDFFYFNSDGGYESWLGVPSLPKLNWGSPELRRRFVKLAQHWLTYPYGLDGWRIDVANMTGRRGADNLTHEVAALLHRAVRQVRPDAMLLAEHGHDATRDLDADGWQGTMNYAGFTRPVWSWLRADELPFPDFLGVPGEIPFRDAGEMVSTMTAFSAQTSWRAFTSSWQILSSHDTPRIRSVVGGADRHEVAAGLLFTLPGTPMIFAGDELGLSGVNGEHSRTPMPWNETDGWDMRTLARYRALARLRRGTRALRDGGLRWVHAAGDLLVFLRETADDIVLVAARRAAGPPVRVTGLAPHAWGDNLYGGAEPIKAGVDGSIEIDGDGPTFQVWSVRQHPKGC</sequence>
<dbReference type="OrthoDB" id="9802433at2"/>
<dbReference type="Proteomes" id="UP000249341">
    <property type="component" value="Unassembled WGS sequence"/>
</dbReference>
<evidence type="ECO:0000313" key="4">
    <source>
        <dbReference type="EMBL" id="RAK26669.1"/>
    </source>
</evidence>
<dbReference type="RefSeq" id="WP_111654427.1">
    <property type="nucleotide sequence ID" value="NZ_JACHWI010000002.1"/>
</dbReference>
<dbReference type="GO" id="GO:0005975">
    <property type="term" value="P:carbohydrate metabolic process"/>
    <property type="evidence" value="ECO:0007669"/>
    <property type="project" value="InterPro"/>
</dbReference>
<evidence type="ECO:0000259" key="3">
    <source>
        <dbReference type="SMART" id="SM00642"/>
    </source>
</evidence>
<keyword evidence="2" id="KW-0326">Glycosidase</keyword>
<reference evidence="4 5" key="1">
    <citation type="submission" date="2018-06" db="EMBL/GenBank/DDBJ databases">
        <title>Genomic Encyclopedia of Type Strains, Phase III (KMG-III): the genomes of soil and plant-associated and newly described type strains.</title>
        <authorList>
            <person name="Whitman W."/>
        </authorList>
    </citation>
    <scope>NUCLEOTIDE SEQUENCE [LARGE SCALE GENOMIC DNA]</scope>
    <source>
        <strain evidence="4 5">CGMCC 4.7090</strain>
    </source>
</reference>
<dbReference type="Gene3D" id="3.20.20.80">
    <property type="entry name" value="Glycosidases"/>
    <property type="match status" value="1"/>
</dbReference>
<name>A0A327YZQ0_9ACTN</name>
<dbReference type="PANTHER" id="PTHR10357">
    <property type="entry name" value="ALPHA-AMYLASE FAMILY MEMBER"/>
    <property type="match status" value="1"/>
</dbReference>
<accession>A0A327YZQ0</accession>
<protein>
    <submittedName>
        <fullName evidence="4">Alpha-glucosidase</fullName>
    </submittedName>
</protein>
<dbReference type="CDD" id="cd11338">
    <property type="entry name" value="AmyAc_CMD"/>
    <property type="match status" value="1"/>
</dbReference>
<dbReference type="InterPro" id="IPR017853">
    <property type="entry name" value="GH"/>
</dbReference>
<comment type="caution">
    <text evidence="4">The sequence shown here is derived from an EMBL/GenBank/DDBJ whole genome shotgun (WGS) entry which is preliminary data.</text>
</comment>